<gene>
    <name evidence="1" type="ORF">ACFQDD_12895</name>
</gene>
<dbReference type="EMBL" id="JBHSWT010000779">
    <property type="protein sequence ID" value="MFC6772399.1"/>
    <property type="molecule type" value="Genomic_DNA"/>
</dbReference>
<accession>A0ABD5T4Z9</accession>
<dbReference type="Proteomes" id="UP001596274">
    <property type="component" value="Unassembled WGS sequence"/>
</dbReference>
<comment type="caution">
    <text evidence="1">The sequence shown here is derived from an EMBL/GenBank/DDBJ whole genome shotgun (WGS) entry which is preliminary data.</text>
</comment>
<reference evidence="1 2" key="1">
    <citation type="journal article" date="2019" name="Int. J. Syst. Evol. Microbiol.">
        <title>The Global Catalogue of Microorganisms (GCM) 10K type strain sequencing project: providing services to taxonomists for standard genome sequencing and annotation.</title>
        <authorList>
            <consortium name="The Broad Institute Genomics Platform"/>
            <consortium name="The Broad Institute Genome Sequencing Center for Infectious Disease"/>
            <person name="Wu L."/>
            <person name="Ma J."/>
        </authorList>
    </citation>
    <scope>NUCLEOTIDE SEQUENCE [LARGE SCALE GENOMIC DNA]</scope>
    <source>
        <strain evidence="1 2">PJ61</strain>
    </source>
</reference>
<organism evidence="1 2">
    <name type="scientific">Halorubrum pallidum</name>
    <dbReference type="NCBI Taxonomy" id="1526114"/>
    <lineage>
        <taxon>Archaea</taxon>
        <taxon>Methanobacteriati</taxon>
        <taxon>Methanobacteriota</taxon>
        <taxon>Stenosarchaea group</taxon>
        <taxon>Halobacteria</taxon>
        <taxon>Halobacteriales</taxon>
        <taxon>Haloferacaceae</taxon>
        <taxon>Halorubrum</taxon>
    </lineage>
</organism>
<feature type="non-terminal residue" evidence="1">
    <location>
        <position position="36"/>
    </location>
</feature>
<name>A0ABD5T4Z9_9EURY</name>
<protein>
    <submittedName>
        <fullName evidence="1">DoxX family protein</fullName>
    </submittedName>
</protein>
<proteinExistence type="predicted"/>
<evidence type="ECO:0000313" key="1">
    <source>
        <dbReference type="EMBL" id="MFC6772399.1"/>
    </source>
</evidence>
<keyword evidence="2" id="KW-1185">Reference proteome</keyword>
<evidence type="ECO:0000313" key="2">
    <source>
        <dbReference type="Proteomes" id="UP001596274"/>
    </source>
</evidence>
<dbReference type="AlphaFoldDB" id="A0ABD5T4Z9"/>
<sequence length="36" mass="3720">MSTNTTNEFGGEIGGVTLLGKAHSLSALFIVLLRAT</sequence>